<dbReference type="Proteomes" id="UP000789901">
    <property type="component" value="Unassembled WGS sequence"/>
</dbReference>
<comment type="caution">
    <text evidence="2">The sequence shown here is derived from an EMBL/GenBank/DDBJ whole genome shotgun (WGS) entry which is preliminary data.</text>
</comment>
<protein>
    <submittedName>
        <fullName evidence="2">35027_t:CDS:1</fullName>
    </submittedName>
</protein>
<name>A0ABN7XK46_GIGMA</name>
<sequence length="83" mass="9682">NLILSYISEKEKSQQTNMQSEHKILRDNTNSNYKIKLSNSRVLDVNIVKDLLEHRGKGRCSNKQLKAYNKKSAVSNQKENKYK</sequence>
<evidence type="ECO:0000256" key="1">
    <source>
        <dbReference type="SAM" id="MobiDB-lite"/>
    </source>
</evidence>
<feature type="non-terminal residue" evidence="2">
    <location>
        <position position="1"/>
    </location>
</feature>
<dbReference type="EMBL" id="CAJVQB010139372">
    <property type="protein sequence ID" value="CAG8854529.1"/>
    <property type="molecule type" value="Genomic_DNA"/>
</dbReference>
<feature type="region of interest" description="Disordered" evidence="1">
    <location>
        <begin position="62"/>
        <end position="83"/>
    </location>
</feature>
<keyword evidence="3" id="KW-1185">Reference proteome</keyword>
<gene>
    <name evidence="2" type="ORF">GMARGA_LOCUS43350</name>
</gene>
<evidence type="ECO:0000313" key="3">
    <source>
        <dbReference type="Proteomes" id="UP000789901"/>
    </source>
</evidence>
<evidence type="ECO:0000313" key="2">
    <source>
        <dbReference type="EMBL" id="CAG8854529.1"/>
    </source>
</evidence>
<proteinExistence type="predicted"/>
<organism evidence="2 3">
    <name type="scientific">Gigaspora margarita</name>
    <dbReference type="NCBI Taxonomy" id="4874"/>
    <lineage>
        <taxon>Eukaryota</taxon>
        <taxon>Fungi</taxon>
        <taxon>Fungi incertae sedis</taxon>
        <taxon>Mucoromycota</taxon>
        <taxon>Glomeromycotina</taxon>
        <taxon>Glomeromycetes</taxon>
        <taxon>Diversisporales</taxon>
        <taxon>Gigasporaceae</taxon>
        <taxon>Gigaspora</taxon>
    </lineage>
</organism>
<feature type="non-terminal residue" evidence="2">
    <location>
        <position position="83"/>
    </location>
</feature>
<accession>A0ABN7XK46</accession>
<reference evidence="2 3" key="1">
    <citation type="submission" date="2021-06" db="EMBL/GenBank/DDBJ databases">
        <authorList>
            <person name="Kallberg Y."/>
            <person name="Tangrot J."/>
            <person name="Rosling A."/>
        </authorList>
    </citation>
    <scope>NUCLEOTIDE SEQUENCE [LARGE SCALE GENOMIC DNA]</scope>
    <source>
        <strain evidence="2 3">120-4 pot B 10/14</strain>
    </source>
</reference>